<keyword evidence="5 9" id="KW-0999">Mitochondrion inner membrane</keyword>
<evidence type="ECO:0000256" key="9">
    <source>
        <dbReference type="RuleBase" id="RU368017"/>
    </source>
</evidence>
<keyword evidence="7 9" id="KW-0496">Mitochondrion</keyword>
<evidence type="ECO:0000256" key="8">
    <source>
        <dbReference type="ARBA" id="ARBA00023136"/>
    </source>
</evidence>
<feature type="transmembrane region" description="Helical" evidence="10">
    <location>
        <begin position="156"/>
        <end position="176"/>
    </location>
</feature>
<organism evidence="11 12">
    <name type="scientific">Ascaris lumbricoides</name>
    <name type="common">Giant roundworm</name>
    <dbReference type="NCBI Taxonomy" id="6252"/>
    <lineage>
        <taxon>Eukaryota</taxon>
        <taxon>Metazoa</taxon>
        <taxon>Ecdysozoa</taxon>
        <taxon>Nematoda</taxon>
        <taxon>Chromadorea</taxon>
        <taxon>Rhabditida</taxon>
        <taxon>Spirurina</taxon>
        <taxon>Ascaridomorpha</taxon>
        <taxon>Ascaridoidea</taxon>
        <taxon>Ascarididae</taxon>
        <taxon>Ascaris</taxon>
    </lineage>
</organism>
<comment type="similarity">
    <text evidence="1 9">Belongs to the eukaryotic ATPase B chain family.</text>
</comment>
<keyword evidence="10" id="KW-1133">Transmembrane helix</keyword>
<keyword evidence="3 9" id="KW-0138">CF(0)</keyword>
<sequence length="343" mass="40014">MSLSRLAPSKGTLRLVAIPFRVISTSPTSSAAGGWPDEKPEEMDNPSFWQKIVLRFKAAVGGWPDEKPEEMDNPSFWQKIVLRFKGVPLKGEVHPPRSIFSDVDKEWFAPKSLPEVPRDYKEYPERDLVNYPYPARRMYPPKTRLLMIPDSWCTPFYQVTGVSGPYLFFGGLFAFLLNKEIYVLEEQAHMLCGWILFYLLLSRTIGYRVDKWLYGEYQKRMDRFKALIEEDLKGAKEFREASAAESRSLQAMKENFPIVFKETMQLQLEAAYRRNVQMIADEVKRRIDYLQETEATRRRFERDHMLKWIIEGVRKEIAANKDGVKDQYLNKCIAQLKTLSANA</sequence>
<name>A0A0M3HT50_ASCLU</name>
<keyword evidence="11" id="KW-1185">Reference proteome</keyword>
<evidence type="ECO:0000256" key="2">
    <source>
        <dbReference type="ARBA" id="ARBA00022448"/>
    </source>
</evidence>
<evidence type="ECO:0000256" key="7">
    <source>
        <dbReference type="ARBA" id="ARBA00023128"/>
    </source>
</evidence>
<feature type="transmembrane region" description="Helical" evidence="10">
    <location>
        <begin position="188"/>
        <end position="209"/>
    </location>
</feature>
<dbReference type="InterPro" id="IPR013837">
    <property type="entry name" value="ATP_synth_F0_suB"/>
</dbReference>
<dbReference type="Proteomes" id="UP000036681">
    <property type="component" value="Unplaced"/>
</dbReference>
<evidence type="ECO:0000256" key="4">
    <source>
        <dbReference type="ARBA" id="ARBA00022781"/>
    </source>
</evidence>
<evidence type="ECO:0000313" key="11">
    <source>
        <dbReference type="Proteomes" id="UP000036681"/>
    </source>
</evidence>
<dbReference type="Gene3D" id="1.20.5.2210">
    <property type="match status" value="1"/>
</dbReference>
<keyword evidence="8 9" id="KW-0472">Membrane</keyword>
<evidence type="ECO:0000256" key="10">
    <source>
        <dbReference type="SAM" id="Phobius"/>
    </source>
</evidence>
<comment type="subunit">
    <text evidence="9">F-type ATPases have 2 components, CF(1) - the catalytic core - and CF(0) - the membrane proton channel. CF(1) and CF(0) have multiple subunits.</text>
</comment>
<proteinExistence type="inferred from homology"/>
<dbReference type="PANTHER" id="PTHR12733:SF3">
    <property type="entry name" value="ATP SYNTHASE F(0) COMPLEX SUBUNIT B1, MITOCHONDRIAL"/>
    <property type="match status" value="1"/>
</dbReference>
<keyword evidence="6 9" id="KW-0406">Ion transport</keyword>
<keyword evidence="10" id="KW-0812">Transmembrane</keyword>
<evidence type="ECO:0000256" key="5">
    <source>
        <dbReference type="ARBA" id="ARBA00022792"/>
    </source>
</evidence>
<evidence type="ECO:0000256" key="1">
    <source>
        <dbReference type="ARBA" id="ARBA00007479"/>
    </source>
</evidence>
<keyword evidence="4 9" id="KW-0375">Hydrogen ion transport</keyword>
<keyword evidence="2 9" id="KW-0813">Transport</keyword>
<dbReference type="GO" id="GO:0045259">
    <property type="term" value="C:proton-transporting ATP synthase complex"/>
    <property type="evidence" value="ECO:0007669"/>
    <property type="project" value="UniProtKB-KW"/>
</dbReference>
<dbReference type="GO" id="GO:0046933">
    <property type="term" value="F:proton-transporting ATP synthase activity, rotational mechanism"/>
    <property type="evidence" value="ECO:0007669"/>
    <property type="project" value="TreeGrafter"/>
</dbReference>
<protein>
    <recommendedName>
        <fullName evidence="9">ATP synthase subunit b</fullName>
    </recommendedName>
</protein>
<dbReference type="InterPro" id="IPR008688">
    <property type="entry name" value="ATP_synth_Bsub_B/MI25"/>
</dbReference>
<dbReference type="AlphaFoldDB" id="A0A0M3HT50"/>
<comment type="subcellular location">
    <subcellularLocation>
        <location evidence="9">Mitochondrion</location>
    </subcellularLocation>
    <subcellularLocation>
        <location evidence="9">Mitochondrion inner membrane</location>
    </subcellularLocation>
</comment>
<dbReference type="SUPFAM" id="SSF161060">
    <property type="entry name" value="ATP synthase B chain-like"/>
    <property type="match status" value="1"/>
</dbReference>
<accession>A0A0M3HT50</accession>
<evidence type="ECO:0000256" key="3">
    <source>
        <dbReference type="ARBA" id="ARBA00022547"/>
    </source>
</evidence>
<dbReference type="Pfam" id="PF05405">
    <property type="entry name" value="Mt_ATP-synt_B"/>
    <property type="match status" value="1"/>
</dbReference>
<comment type="function">
    <text evidence="9">Subunit b, of the mitochondrial membrane ATP synthase complex (F(1)F(0) ATP synthase or Complex V) that produces ATP from ADP in the presence of a proton gradient across the membrane which is generated by electron transport complexes of the respiratory chain. ATP synthase complex consist of a soluble F(1) head domain - the catalytic core - and a membrane F(1) domain - the membrane proton channel. These two domains are linked by a central stalk rotating inside the F(1) region and a stationary peripheral stalk. During catalysis, ATP synthesis in the catalytic domain of F(1) is coupled via a rotary mechanism of the central stalk subunits to proton translocation. In vivo, can only synthesize ATP although its ATP hydrolase activity can be activated artificially in vitro. Part of the complex F(0) domain. Part of the complex F(0) domain and the peripheric stalk, which acts as a stator to hold the catalytic alpha(3)beta(3) subcomplex and subunit a/ATP6 static relative to the rotary elements.</text>
</comment>
<dbReference type="WBParaSite" id="ALUE_0000577001-mRNA-1">
    <property type="protein sequence ID" value="ALUE_0000577001-mRNA-1"/>
    <property type="gene ID" value="ALUE_0000577001"/>
</dbReference>
<dbReference type="GO" id="GO:0005743">
    <property type="term" value="C:mitochondrial inner membrane"/>
    <property type="evidence" value="ECO:0007669"/>
    <property type="project" value="UniProtKB-SubCell"/>
</dbReference>
<evidence type="ECO:0000256" key="6">
    <source>
        <dbReference type="ARBA" id="ARBA00023065"/>
    </source>
</evidence>
<evidence type="ECO:0000313" key="12">
    <source>
        <dbReference type="WBParaSite" id="ALUE_0000577001-mRNA-1"/>
    </source>
</evidence>
<dbReference type="PANTHER" id="PTHR12733">
    <property type="entry name" value="MITOCHONDRIAL ATP SYNTHASE B CHAIN"/>
    <property type="match status" value="1"/>
</dbReference>
<reference evidence="12" key="1">
    <citation type="submission" date="2017-02" db="UniProtKB">
        <authorList>
            <consortium name="WormBaseParasite"/>
        </authorList>
    </citation>
    <scope>IDENTIFICATION</scope>
</reference>